<accession>K1S9I5</accession>
<dbReference type="PANTHER" id="PTHR43823">
    <property type="entry name" value="SPORULATION PROTEIN YKVU"/>
    <property type="match status" value="1"/>
</dbReference>
<dbReference type="GO" id="GO:0005886">
    <property type="term" value="C:plasma membrane"/>
    <property type="evidence" value="ECO:0007669"/>
    <property type="project" value="UniProtKB-SubCell"/>
</dbReference>
<sequence length="180" mass="19994">SLARYGGDIAVGAMTIITSATQLLSMPVQGLCQGAQPIMSFNFGAGKGDRVKQAFRLQFIICVAYAAAFWAACMLVPQMFASIFSTDPELVRYTAWAMRVYMAGIFSTGFQRSCQQSFVALGQAKISLFMACLRKLILLIPLIFILPLILQDKVFCCLFGRAGQRYHRGNRNLQRILYPL</sequence>
<comment type="caution">
    <text evidence="7">The sequence shown here is derived from an EMBL/GenBank/DDBJ whole genome shotgun (WGS) entry which is preliminary data.</text>
</comment>
<proteinExistence type="predicted"/>
<feature type="non-terminal residue" evidence="7">
    <location>
        <position position="1"/>
    </location>
</feature>
<dbReference type="PANTHER" id="PTHR43823:SF3">
    <property type="entry name" value="MULTIDRUG EXPORT PROTEIN MEPA"/>
    <property type="match status" value="1"/>
</dbReference>
<gene>
    <name evidence="7" type="ORF">LEA_14393</name>
</gene>
<dbReference type="EMBL" id="AJWY01009784">
    <property type="protein sequence ID" value="EKC57367.1"/>
    <property type="molecule type" value="Genomic_DNA"/>
</dbReference>
<evidence type="ECO:0000256" key="1">
    <source>
        <dbReference type="ARBA" id="ARBA00004651"/>
    </source>
</evidence>
<evidence type="ECO:0000313" key="7">
    <source>
        <dbReference type="EMBL" id="EKC57367.1"/>
    </source>
</evidence>
<evidence type="ECO:0000256" key="2">
    <source>
        <dbReference type="ARBA" id="ARBA00022475"/>
    </source>
</evidence>
<keyword evidence="3 6" id="KW-0812">Transmembrane</keyword>
<organism evidence="7">
    <name type="scientific">human gut metagenome</name>
    <dbReference type="NCBI Taxonomy" id="408170"/>
    <lineage>
        <taxon>unclassified sequences</taxon>
        <taxon>metagenomes</taxon>
        <taxon>organismal metagenomes</taxon>
    </lineage>
</organism>
<protein>
    <submittedName>
        <fullName evidence="7">Efflux protein, MATE family</fullName>
    </submittedName>
</protein>
<feature type="transmembrane region" description="Helical" evidence="6">
    <location>
        <begin position="131"/>
        <end position="150"/>
    </location>
</feature>
<evidence type="ECO:0000256" key="6">
    <source>
        <dbReference type="SAM" id="Phobius"/>
    </source>
</evidence>
<feature type="transmembrane region" description="Helical" evidence="6">
    <location>
        <begin position="57"/>
        <end position="81"/>
    </location>
</feature>
<keyword evidence="5 6" id="KW-0472">Membrane</keyword>
<reference evidence="7" key="1">
    <citation type="journal article" date="2013" name="Environ. Microbiol.">
        <title>Microbiota from the distal guts of lean and obese adolescents exhibit partial functional redundancy besides clear differences in community structure.</title>
        <authorList>
            <person name="Ferrer M."/>
            <person name="Ruiz A."/>
            <person name="Lanza F."/>
            <person name="Haange S.B."/>
            <person name="Oberbach A."/>
            <person name="Till H."/>
            <person name="Bargiela R."/>
            <person name="Campoy C."/>
            <person name="Segura M.T."/>
            <person name="Richter M."/>
            <person name="von Bergen M."/>
            <person name="Seifert J."/>
            <person name="Suarez A."/>
        </authorList>
    </citation>
    <scope>NUCLEOTIDE SEQUENCE</scope>
</reference>
<evidence type="ECO:0000256" key="4">
    <source>
        <dbReference type="ARBA" id="ARBA00022989"/>
    </source>
</evidence>
<dbReference type="Pfam" id="PF01554">
    <property type="entry name" value="MatE"/>
    <property type="match status" value="1"/>
</dbReference>
<keyword evidence="4 6" id="KW-1133">Transmembrane helix</keyword>
<keyword evidence="2" id="KW-1003">Cell membrane</keyword>
<dbReference type="AlphaFoldDB" id="K1S9I5"/>
<name>K1S9I5_9ZZZZ</name>
<dbReference type="InterPro" id="IPR002528">
    <property type="entry name" value="MATE_fam"/>
</dbReference>
<evidence type="ECO:0000256" key="3">
    <source>
        <dbReference type="ARBA" id="ARBA00022692"/>
    </source>
</evidence>
<dbReference type="GO" id="GO:0042910">
    <property type="term" value="F:xenobiotic transmembrane transporter activity"/>
    <property type="evidence" value="ECO:0007669"/>
    <property type="project" value="InterPro"/>
</dbReference>
<dbReference type="InterPro" id="IPR051327">
    <property type="entry name" value="MATE_MepA_subfamily"/>
</dbReference>
<comment type="subcellular location">
    <subcellularLocation>
        <location evidence="1">Cell membrane</location>
        <topology evidence="1">Multi-pass membrane protein</topology>
    </subcellularLocation>
</comment>
<evidence type="ECO:0000256" key="5">
    <source>
        <dbReference type="ARBA" id="ARBA00023136"/>
    </source>
</evidence>
<dbReference type="GO" id="GO:0015297">
    <property type="term" value="F:antiporter activity"/>
    <property type="evidence" value="ECO:0007669"/>
    <property type="project" value="InterPro"/>
</dbReference>